<sequence>MAYKVARRMMIITLIMTVFALLFAQLVTHGDNRRPRLQAGLAVDCTGPLFAACMTSR</sequence>
<keyword evidence="2" id="KW-1185">Reference proteome</keyword>
<reference evidence="1 2" key="1">
    <citation type="submission" date="2020-06" db="EMBL/GenBank/DDBJ databases">
        <title>Genome sequence of Rhizobium sp strain ADMK78.</title>
        <authorList>
            <person name="Rahi P."/>
        </authorList>
    </citation>
    <scope>NUCLEOTIDE SEQUENCE [LARGE SCALE GENOMIC DNA]</scope>
    <source>
        <strain evidence="1 2">ADMK78</strain>
    </source>
</reference>
<protein>
    <submittedName>
        <fullName evidence="1">Uncharacterized protein</fullName>
    </submittedName>
</protein>
<dbReference type="EMBL" id="CP058350">
    <property type="protein sequence ID" value="QLF69917.1"/>
    <property type="molecule type" value="Genomic_DNA"/>
</dbReference>
<dbReference type="RefSeq" id="WP_171033741.1">
    <property type="nucleotide sequence ID" value="NZ_CP058350.1"/>
</dbReference>
<evidence type="ECO:0000313" key="2">
    <source>
        <dbReference type="Proteomes" id="UP000308530"/>
    </source>
</evidence>
<proteinExistence type="predicted"/>
<name>A0ABX6QNS8_9HYPH</name>
<evidence type="ECO:0000313" key="1">
    <source>
        <dbReference type="EMBL" id="QLF69917.1"/>
    </source>
</evidence>
<gene>
    <name evidence="1" type="ORF">FE840_010425</name>
</gene>
<accession>A0ABX6QNS8</accession>
<dbReference type="Proteomes" id="UP000308530">
    <property type="component" value="Chromosome"/>
</dbReference>
<organism evidence="1 2">
    <name type="scientific">Peteryoungia desertarenae</name>
    <dbReference type="NCBI Taxonomy" id="1813451"/>
    <lineage>
        <taxon>Bacteria</taxon>
        <taxon>Pseudomonadati</taxon>
        <taxon>Pseudomonadota</taxon>
        <taxon>Alphaproteobacteria</taxon>
        <taxon>Hyphomicrobiales</taxon>
        <taxon>Rhizobiaceae</taxon>
        <taxon>Peteryoungia</taxon>
    </lineage>
</organism>